<dbReference type="EMBL" id="CAXIEN010000513">
    <property type="protein sequence ID" value="CAL1299669.1"/>
    <property type="molecule type" value="Genomic_DNA"/>
</dbReference>
<reference evidence="1 2" key="1">
    <citation type="submission" date="2024-04" db="EMBL/GenBank/DDBJ databases">
        <authorList>
            <person name="Rising A."/>
            <person name="Reimegard J."/>
            <person name="Sonavane S."/>
            <person name="Akerstrom W."/>
            <person name="Nylinder S."/>
            <person name="Hedman E."/>
            <person name="Kallberg Y."/>
        </authorList>
    </citation>
    <scope>NUCLEOTIDE SEQUENCE [LARGE SCALE GENOMIC DNA]</scope>
</reference>
<gene>
    <name evidence="1" type="ORF">LARSCL_LOCUS21494</name>
</gene>
<proteinExistence type="predicted"/>
<protein>
    <submittedName>
        <fullName evidence="1">Uncharacterized protein</fullName>
    </submittedName>
</protein>
<organism evidence="1 2">
    <name type="scientific">Larinioides sclopetarius</name>
    <dbReference type="NCBI Taxonomy" id="280406"/>
    <lineage>
        <taxon>Eukaryota</taxon>
        <taxon>Metazoa</taxon>
        <taxon>Ecdysozoa</taxon>
        <taxon>Arthropoda</taxon>
        <taxon>Chelicerata</taxon>
        <taxon>Arachnida</taxon>
        <taxon>Araneae</taxon>
        <taxon>Araneomorphae</taxon>
        <taxon>Entelegynae</taxon>
        <taxon>Araneoidea</taxon>
        <taxon>Araneidae</taxon>
        <taxon>Larinioides</taxon>
    </lineage>
</organism>
<evidence type="ECO:0000313" key="1">
    <source>
        <dbReference type="EMBL" id="CAL1299669.1"/>
    </source>
</evidence>
<sequence length="106" mass="11372">MARRSVGRKTKSCLGGDCFFADNGDGVFRQSGALERDDGSPIPTLFAYLPPFAHATKPQTTSAEDRLQQPLASFRMRRASPCGPPGVTRACSSAEAGRKVLLTLSR</sequence>
<comment type="caution">
    <text evidence="1">The sequence shown here is derived from an EMBL/GenBank/DDBJ whole genome shotgun (WGS) entry which is preliminary data.</text>
</comment>
<name>A0AAV2BVH9_9ARAC</name>
<keyword evidence="2" id="KW-1185">Reference proteome</keyword>
<evidence type="ECO:0000313" key="2">
    <source>
        <dbReference type="Proteomes" id="UP001497382"/>
    </source>
</evidence>
<accession>A0AAV2BVH9</accession>
<dbReference type="AlphaFoldDB" id="A0AAV2BVH9"/>
<dbReference type="Proteomes" id="UP001497382">
    <property type="component" value="Unassembled WGS sequence"/>
</dbReference>